<reference evidence="6" key="1">
    <citation type="journal article" date="2019" name="Int. J. Syst. Evol. Microbiol.">
        <title>The Global Catalogue of Microorganisms (GCM) 10K type strain sequencing project: providing services to taxonomists for standard genome sequencing and annotation.</title>
        <authorList>
            <consortium name="The Broad Institute Genomics Platform"/>
            <consortium name="The Broad Institute Genome Sequencing Center for Infectious Disease"/>
            <person name="Wu L."/>
            <person name="Ma J."/>
        </authorList>
    </citation>
    <scope>NUCLEOTIDE SEQUENCE [LARGE SCALE GENOMIC DNA]</scope>
    <source>
        <strain evidence="6">KCTC 52925</strain>
    </source>
</reference>
<evidence type="ECO:0000256" key="2">
    <source>
        <dbReference type="ARBA" id="ARBA00023015"/>
    </source>
</evidence>
<dbReference type="RefSeq" id="WP_251742220.1">
    <property type="nucleotide sequence ID" value="NZ_JBHUOJ010000041.1"/>
</dbReference>
<dbReference type="EMBL" id="JBHUOJ010000041">
    <property type="protein sequence ID" value="MFD2835477.1"/>
    <property type="molecule type" value="Genomic_DNA"/>
</dbReference>
<keyword evidence="6" id="KW-1185">Reference proteome</keyword>
<dbReference type="Gene3D" id="1.10.10.10">
    <property type="entry name" value="Winged helix-like DNA-binding domain superfamily/Winged helix DNA-binding domain"/>
    <property type="match status" value="1"/>
</dbReference>
<dbReference type="SUPFAM" id="SSF88946">
    <property type="entry name" value="Sigma2 domain of RNA polymerase sigma factors"/>
    <property type="match status" value="1"/>
</dbReference>
<dbReference type="Proteomes" id="UP001597438">
    <property type="component" value="Unassembled WGS sequence"/>
</dbReference>
<organism evidence="5 6">
    <name type="scientific">Christiangramia antarctica</name>
    <dbReference type="NCBI Taxonomy" id="2058158"/>
    <lineage>
        <taxon>Bacteria</taxon>
        <taxon>Pseudomonadati</taxon>
        <taxon>Bacteroidota</taxon>
        <taxon>Flavobacteriia</taxon>
        <taxon>Flavobacteriales</taxon>
        <taxon>Flavobacteriaceae</taxon>
        <taxon>Christiangramia</taxon>
    </lineage>
</organism>
<name>A0ABW5X9Z2_9FLAO</name>
<dbReference type="PANTHER" id="PTHR43133:SF46">
    <property type="entry name" value="RNA POLYMERASE SIGMA-70 FACTOR ECF SUBFAMILY"/>
    <property type="match status" value="1"/>
</dbReference>
<evidence type="ECO:0000256" key="4">
    <source>
        <dbReference type="ARBA" id="ARBA00023163"/>
    </source>
</evidence>
<dbReference type="Gene3D" id="1.10.1740.10">
    <property type="match status" value="1"/>
</dbReference>
<gene>
    <name evidence="5" type="ORF">ACFSYS_19450</name>
</gene>
<dbReference type="InterPro" id="IPR013324">
    <property type="entry name" value="RNA_pol_sigma_r3/r4-like"/>
</dbReference>
<dbReference type="InterPro" id="IPR013325">
    <property type="entry name" value="RNA_pol_sigma_r2"/>
</dbReference>
<evidence type="ECO:0000256" key="3">
    <source>
        <dbReference type="ARBA" id="ARBA00023082"/>
    </source>
</evidence>
<comment type="similarity">
    <text evidence="1">Belongs to the sigma-70 factor family. ECF subfamily.</text>
</comment>
<dbReference type="SUPFAM" id="SSF88659">
    <property type="entry name" value="Sigma3 and sigma4 domains of RNA polymerase sigma factors"/>
    <property type="match status" value="2"/>
</dbReference>
<dbReference type="InterPro" id="IPR014284">
    <property type="entry name" value="RNA_pol_sigma-70_dom"/>
</dbReference>
<dbReference type="InterPro" id="IPR039425">
    <property type="entry name" value="RNA_pol_sigma-70-like"/>
</dbReference>
<dbReference type="InterPro" id="IPR036388">
    <property type="entry name" value="WH-like_DNA-bd_sf"/>
</dbReference>
<keyword evidence="4" id="KW-0804">Transcription</keyword>
<evidence type="ECO:0000256" key="1">
    <source>
        <dbReference type="ARBA" id="ARBA00010641"/>
    </source>
</evidence>
<keyword evidence="3" id="KW-0731">Sigma factor</keyword>
<proteinExistence type="inferred from homology"/>
<dbReference type="PANTHER" id="PTHR43133">
    <property type="entry name" value="RNA POLYMERASE ECF-TYPE SIGMA FACTO"/>
    <property type="match status" value="1"/>
</dbReference>
<comment type="caution">
    <text evidence="5">The sequence shown here is derived from an EMBL/GenBank/DDBJ whole genome shotgun (WGS) entry which is preliminary data.</text>
</comment>
<evidence type="ECO:0000313" key="6">
    <source>
        <dbReference type="Proteomes" id="UP001597438"/>
    </source>
</evidence>
<evidence type="ECO:0000313" key="5">
    <source>
        <dbReference type="EMBL" id="MFD2835477.1"/>
    </source>
</evidence>
<sequence>MKYSWENDNFELLKQGHPGALRYIHARYSRMVYWLGKGIISDDFVVETLVQDTFLKLWANRDHIESEKHMFFFLRMVMKRECYTYYTCPKHKFFRRINALESYENYQDYLAGYDPLRDAETLNDQQRNQEAFDKIKRVLPLLSDKRKRLIELCLKYGFQYKAIARVMDTSITQTGNEVKRAIADIKNIIHQGSTLAAKPKPVIAVKIQGEMTDEQEKVLQLRTEKQYSFASIAKELNLSQKEVHAAFMAAYKLMQEKQQEQLESA</sequence>
<accession>A0ABW5X9Z2</accession>
<keyword evidence="2" id="KW-0805">Transcription regulation</keyword>
<protein>
    <submittedName>
        <fullName evidence="5">RNA polymerase sigma factor</fullName>
    </submittedName>
</protein>
<dbReference type="NCBIfam" id="TIGR02937">
    <property type="entry name" value="sigma70-ECF"/>
    <property type="match status" value="1"/>
</dbReference>